<name>A0A132AII5_SARSC</name>
<accession>A0A132AII5</accession>
<evidence type="ECO:0000313" key="2">
    <source>
        <dbReference type="Proteomes" id="UP000616769"/>
    </source>
</evidence>
<sequence length="64" mass="7048">MTLIAYSFNYHCLMIGDADLIVDRKASTNGDIVSLLALEEAVVEAFAVMLLLPEEFVVTLLFVV</sequence>
<dbReference type="VEuPathDB" id="VectorBase:SSCA005098"/>
<comment type="caution">
    <text evidence="1">The sequence shown here is derived from an EMBL/GenBank/DDBJ whole genome shotgun (WGS) entry which is preliminary data.</text>
</comment>
<evidence type="ECO:0000313" key="1">
    <source>
        <dbReference type="EMBL" id="KPM10747.1"/>
    </source>
</evidence>
<dbReference type="Proteomes" id="UP000616769">
    <property type="component" value="Unassembled WGS sequence"/>
</dbReference>
<protein>
    <submittedName>
        <fullName evidence="1">Uncharacterized protein</fullName>
    </submittedName>
</protein>
<dbReference type="EMBL" id="JXLN01015662">
    <property type="protein sequence ID" value="KPM10747.1"/>
    <property type="molecule type" value="Genomic_DNA"/>
</dbReference>
<proteinExistence type="predicted"/>
<gene>
    <name evidence="1" type="ORF">QR98_0093080</name>
</gene>
<reference evidence="1 2" key="1">
    <citation type="journal article" date="2015" name="Parasit. Vectors">
        <title>Draft genome of the scabies mite.</title>
        <authorList>
            <person name="Rider S.D.Jr."/>
            <person name="Morgan M.S."/>
            <person name="Arlian L.G."/>
        </authorList>
    </citation>
    <scope>NUCLEOTIDE SEQUENCE [LARGE SCALE GENOMIC DNA]</scope>
    <source>
        <strain evidence="1">Arlian Lab</strain>
    </source>
</reference>
<dbReference type="AlphaFoldDB" id="A0A132AII5"/>
<organism evidence="1 2">
    <name type="scientific">Sarcoptes scabiei</name>
    <name type="common">Itch mite</name>
    <name type="synonym">Acarus scabiei</name>
    <dbReference type="NCBI Taxonomy" id="52283"/>
    <lineage>
        <taxon>Eukaryota</taxon>
        <taxon>Metazoa</taxon>
        <taxon>Ecdysozoa</taxon>
        <taxon>Arthropoda</taxon>
        <taxon>Chelicerata</taxon>
        <taxon>Arachnida</taxon>
        <taxon>Acari</taxon>
        <taxon>Acariformes</taxon>
        <taxon>Sarcoptiformes</taxon>
        <taxon>Astigmata</taxon>
        <taxon>Psoroptidia</taxon>
        <taxon>Sarcoptoidea</taxon>
        <taxon>Sarcoptidae</taxon>
        <taxon>Sarcoptinae</taxon>
        <taxon>Sarcoptes</taxon>
    </lineage>
</organism>